<accession>A0A1J1IBY9</accession>
<evidence type="ECO:0000256" key="1">
    <source>
        <dbReference type="SAM" id="MobiDB-lite"/>
    </source>
</evidence>
<dbReference type="AlphaFoldDB" id="A0A1J1IBY9"/>
<organism evidence="2 3">
    <name type="scientific">Clunio marinus</name>
    <dbReference type="NCBI Taxonomy" id="568069"/>
    <lineage>
        <taxon>Eukaryota</taxon>
        <taxon>Metazoa</taxon>
        <taxon>Ecdysozoa</taxon>
        <taxon>Arthropoda</taxon>
        <taxon>Hexapoda</taxon>
        <taxon>Insecta</taxon>
        <taxon>Pterygota</taxon>
        <taxon>Neoptera</taxon>
        <taxon>Endopterygota</taxon>
        <taxon>Diptera</taxon>
        <taxon>Nematocera</taxon>
        <taxon>Chironomoidea</taxon>
        <taxon>Chironomidae</taxon>
        <taxon>Clunio</taxon>
    </lineage>
</organism>
<protein>
    <submittedName>
        <fullName evidence="2">CLUMA_CG009396, isoform B</fullName>
    </submittedName>
</protein>
<reference evidence="2 3" key="1">
    <citation type="submission" date="2015-04" db="EMBL/GenBank/DDBJ databases">
        <authorList>
            <person name="Syromyatnikov M.Y."/>
            <person name="Popov V.N."/>
        </authorList>
    </citation>
    <scope>NUCLEOTIDE SEQUENCE [LARGE SCALE GENOMIC DNA]</scope>
</reference>
<proteinExistence type="predicted"/>
<feature type="compositionally biased region" description="Basic and acidic residues" evidence="1">
    <location>
        <begin position="11"/>
        <end position="21"/>
    </location>
</feature>
<evidence type="ECO:0000313" key="2">
    <source>
        <dbReference type="EMBL" id="CRK95953.1"/>
    </source>
</evidence>
<dbReference type="OrthoDB" id="9976063at2759"/>
<gene>
    <name evidence="2" type="ORF">CLUMA_CG009396</name>
</gene>
<evidence type="ECO:0000313" key="3">
    <source>
        <dbReference type="Proteomes" id="UP000183832"/>
    </source>
</evidence>
<name>A0A1J1IBY9_9DIPT</name>
<keyword evidence="3" id="KW-1185">Reference proteome</keyword>
<dbReference type="Proteomes" id="UP000183832">
    <property type="component" value="Unassembled WGS sequence"/>
</dbReference>
<sequence length="68" mass="7990">MNTTLHYYSLSKHDNKGKTREEPWKSLVKSLLILDSHVGFYFLKDSKFVSKLFDCFISVGMSWETLEI</sequence>
<dbReference type="EMBL" id="CVRI01000043">
    <property type="protein sequence ID" value="CRK95953.1"/>
    <property type="molecule type" value="Genomic_DNA"/>
</dbReference>
<feature type="region of interest" description="Disordered" evidence="1">
    <location>
        <begin position="1"/>
        <end position="21"/>
    </location>
</feature>